<evidence type="ECO:0000313" key="1">
    <source>
        <dbReference type="EMBL" id="SJL14632.1"/>
    </source>
</evidence>
<gene>
    <name evidence="1" type="ORF">ARMOST_18096</name>
</gene>
<protein>
    <submittedName>
        <fullName evidence="1">Uncharacterized protein</fullName>
    </submittedName>
</protein>
<organism evidence="1 2">
    <name type="scientific">Armillaria ostoyae</name>
    <name type="common">Armillaria root rot fungus</name>
    <dbReference type="NCBI Taxonomy" id="47428"/>
    <lineage>
        <taxon>Eukaryota</taxon>
        <taxon>Fungi</taxon>
        <taxon>Dikarya</taxon>
        <taxon>Basidiomycota</taxon>
        <taxon>Agaricomycotina</taxon>
        <taxon>Agaricomycetes</taxon>
        <taxon>Agaricomycetidae</taxon>
        <taxon>Agaricales</taxon>
        <taxon>Marasmiineae</taxon>
        <taxon>Physalacriaceae</taxon>
        <taxon>Armillaria</taxon>
    </lineage>
</organism>
<dbReference type="AlphaFoldDB" id="A0A284S0U6"/>
<dbReference type="Proteomes" id="UP000219338">
    <property type="component" value="Unassembled WGS sequence"/>
</dbReference>
<evidence type="ECO:0000313" key="2">
    <source>
        <dbReference type="Proteomes" id="UP000219338"/>
    </source>
</evidence>
<accession>A0A284S0U6</accession>
<name>A0A284S0U6_ARMOS</name>
<proteinExistence type="predicted"/>
<reference evidence="2" key="1">
    <citation type="journal article" date="2017" name="Nat. Ecol. Evol.">
        <title>Genome expansion and lineage-specific genetic innovations in the forest pathogenic fungi Armillaria.</title>
        <authorList>
            <person name="Sipos G."/>
            <person name="Prasanna A.N."/>
            <person name="Walter M.C."/>
            <person name="O'Connor E."/>
            <person name="Balint B."/>
            <person name="Krizsan K."/>
            <person name="Kiss B."/>
            <person name="Hess J."/>
            <person name="Varga T."/>
            <person name="Slot J."/>
            <person name="Riley R."/>
            <person name="Boka B."/>
            <person name="Rigling D."/>
            <person name="Barry K."/>
            <person name="Lee J."/>
            <person name="Mihaltcheva S."/>
            <person name="LaButti K."/>
            <person name="Lipzen A."/>
            <person name="Waldron R."/>
            <person name="Moloney N.M."/>
            <person name="Sperisen C."/>
            <person name="Kredics L."/>
            <person name="Vagvoelgyi C."/>
            <person name="Patrignani A."/>
            <person name="Fitzpatrick D."/>
            <person name="Nagy I."/>
            <person name="Doyle S."/>
            <person name="Anderson J.B."/>
            <person name="Grigoriev I.V."/>
            <person name="Gueldener U."/>
            <person name="Muensterkoetter M."/>
            <person name="Nagy L.G."/>
        </authorList>
    </citation>
    <scope>NUCLEOTIDE SEQUENCE [LARGE SCALE GENOMIC DNA]</scope>
    <source>
        <strain evidence="2">C18/9</strain>
    </source>
</reference>
<dbReference type="EMBL" id="FUEG01000024">
    <property type="protein sequence ID" value="SJL14632.1"/>
    <property type="molecule type" value="Genomic_DNA"/>
</dbReference>
<sequence>MFGGCVTRREMNQTNNLTSTAIFLDLFASHSDHHLSTIAPRTIGLQPLLTRETEIVTTAPTEIDRVSALPKWIINLNLSSGLDAVLDQLNFNDSPLELQKSDSIEVVGVQNIGSSSTRET</sequence>
<keyword evidence="2" id="KW-1185">Reference proteome</keyword>